<dbReference type="InterPro" id="IPR013783">
    <property type="entry name" value="Ig-like_fold"/>
</dbReference>
<organism evidence="1 2">
    <name type="scientific">Teladorsagia circumcincta</name>
    <name type="common">Brown stomach worm</name>
    <name type="synonym">Ostertagia circumcincta</name>
    <dbReference type="NCBI Taxonomy" id="45464"/>
    <lineage>
        <taxon>Eukaryota</taxon>
        <taxon>Metazoa</taxon>
        <taxon>Ecdysozoa</taxon>
        <taxon>Nematoda</taxon>
        <taxon>Chromadorea</taxon>
        <taxon>Rhabditida</taxon>
        <taxon>Rhabditina</taxon>
        <taxon>Rhabditomorpha</taxon>
        <taxon>Strongyloidea</taxon>
        <taxon>Trichostrongylidae</taxon>
        <taxon>Teladorsagia</taxon>
    </lineage>
</organism>
<dbReference type="PANTHER" id="PTHR22920">
    <property type="entry name" value="MAJOR SPERM PROTEIN"/>
    <property type="match status" value="1"/>
</dbReference>
<reference evidence="1 2" key="1">
    <citation type="submission" date="2015-09" db="EMBL/GenBank/DDBJ databases">
        <title>Draft genome of the parasitic nematode Teladorsagia circumcincta isolate WARC Sus (inbred).</title>
        <authorList>
            <person name="Mitreva M."/>
        </authorList>
    </citation>
    <scope>NUCLEOTIDE SEQUENCE [LARGE SCALE GENOMIC DNA]</scope>
    <source>
        <strain evidence="1 2">S</strain>
    </source>
</reference>
<evidence type="ECO:0008006" key="3">
    <source>
        <dbReference type="Google" id="ProtNLM"/>
    </source>
</evidence>
<dbReference type="Gene3D" id="2.60.40.10">
    <property type="entry name" value="Immunoglobulins"/>
    <property type="match status" value="1"/>
</dbReference>
<dbReference type="Proteomes" id="UP000230423">
    <property type="component" value="Unassembled WGS sequence"/>
</dbReference>
<dbReference type="OrthoDB" id="5918453at2759"/>
<gene>
    <name evidence="1" type="ORF">TELCIR_21888</name>
</gene>
<evidence type="ECO:0000313" key="2">
    <source>
        <dbReference type="Proteomes" id="UP000230423"/>
    </source>
</evidence>
<protein>
    <recommendedName>
        <fullName evidence="3">MSP domain-containing protein</fullName>
    </recommendedName>
</protein>
<dbReference type="EMBL" id="KZ373444">
    <property type="protein sequence ID" value="PIO56711.1"/>
    <property type="molecule type" value="Genomic_DNA"/>
</dbReference>
<name>A0A2G9TFI3_TELCI</name>
<evidence type="ECO:0000313" key="1">
    <source>
        <dbReference type="EMBL" id="PIO56711.1"/>
    </source>
</evidence>
<feature type="non-terminal residue" evidence="1">
    <location>
        <position position="1"/>
    </location>
</feature>
<dbReference type="SUPFAM" id="SSF49354">
    <property type="entry name" value="PapD-like"/>
    <property type="match status" value="1"/>
</dbReference>
<sequence length="92" mass="10431">RILLHNERMVEWSKKARNGFVPPWRHHSQPNSKIVFNDKHTYHIKIINASGQPIGWAIETTNNGLGVDLACCALDPKEATLMAATCDVFDYQ</sequence>
<keyword evidence="2" id="KW-1185">Reference proteome</keyword>
<proteinExistence type="predicted"/>
<dbReference type="InterPro" id="IPR051155">
    <property type="entry name" value="Nematode_MSP"/>
</dbReference>
<dbReference type="PANTHER" id="PTHR22920:SF7">
    <property type="entry name" value="MSP DOMAIN-CONTAINING PROTEIN-RELATED"/>
    <property type="match status" value="1"/>
</dbReference>
<dbReference type="AlphaFoldDB" id="A0A2G9TFI3"/>
<dbReference type="InterPro" id="IPR008962">
    <property type="entry name" value="PapD-like_sf"/>
</dbReference>
<accession>A0A2G9TFI3</accession>